<dbReference type="EMBL" id="FUWV01000012">
    <property type="protein sequence ID" value="SJZ81866.1"/>
    <property type="molecule type" value="Genomic_DNA"/>
</dbReference>
<name>A0A1T4NS50_9FIRM</name>
<dbReference type="NCBIfam" id="TIGR01826">
    <property type="entry name" value="CofD_related"/>
    <property type="match status" value="1"/>
</dbReference>
<dbReference type="GO" id="GO:0008360">
    <property type="term" value="P:regulation of cell shape"/>
    <property type="evidence" value="ECO:0007669"/>
    <property type="project" value="UniProtKB-UniRule"/>
</dbReference>
<dbReference type="Pfam" id="PF01933">
    <property type="entry name" value="CofD"/>
    <property type="match status" value="1"/>
</dbReference>
<dbReference type="CDD" id="cd07187">
    <property type="entry name" value="YvcK_like"/>
    <property type="match status" value="1"/>
</dbReference>
<dbReference type="InterPro" id="IPR010119">
    <property type="entry name" value="Gluconeogen_factor"/>
</dbReference>
<sequence length="345" mass="38125">MNKESKEKGPKLVIIGGGTGSSVLLRGLKKYTSNITAIVTVADDGGGSGKLREDLGMLPPGDIRSCILALADTEPIMEKLLQYRFQEGSLKGQNFGNLFIAAMNEITGNFEQAVKNISDVLKVKGTVIPVTLENIILIAELENGEFVRGESQIPIVAKEKQQRIKRVFIDPSKVAPHQDAIQAIQEADGIILGPGSLYTSIIPNLLVDGLSDAISKAKGVKFYVSNIMTQPGETDCYTVIDHVKAILNHVKYSNRNSMVEYIIANNGSIPEYLLQKYREDGSTMVIYNNDKRLKKYPYSFIVDDFVEIKKDYVRHNADKVARIICNLIKEKKLAKEELSFTGSII</sequence>
<keyword evidence="1 2" id="KW-0963">Cytoplasm</keyword>
<gene>
    <name evidence="3" type="ORF">SAMN02745973_01782</name>
</gene>
<dbReference type="HAMAP" id="MF_00973">
    <property type="entry name" value="Gluconeogen_factor"/>
    <property type="match status" value="1"/>
</dbReference>
<keyword evidence="4" id="KW-1185">Reference proteome</keyword>
<evidence type="ECO:0000256" key="2">
    <source>
        <dbReference type="HAMAP-Rule" id="MF_00973"/>
    </source>
</evidence>
<accession>A0A1T4NS50</accession>
<dbReference type="PANTHER" id="PTHR30135:SF3">
    <property type="entry name" value="GLUCONEOGENESIS FACTOR-RELATED"/>
    <property type="match status" value="1"/>
</dbReference>
<proteinExistence type="inferred from homology"/>
<dbReference type="GO" id="GO:0005737">
    <property type="term" value="C:cytoplasm"/>
    <property type="evidence" value="ECO:0007669"/>
    <property type="project" value="UniProtKB-SubCell"/>
</dbReference>
<evidence type="ECO:0000313" key="4">
    <source>
        <dbReference type="Proteomes" id="UP000196365"/>
    </source>
</evidence>
<reference evidence="3 4" key="1">
    <citation type="submission" date="2017-02" db="EMBL/GenBank/DDBJ databases">
        <authorList>
            <person name="Peterson S.W."/>
        </authorList>
    </citation>
    <scope>NUCLEOTIDE SEQUENCE [LARGE SCALE GENOMIC DNA]</scope>
    <source>
        <strain evidence="3 4">DSM 15102</strain>
    </source>
</reference>
<dbReference type="GO" id="GO:0043743">
    <property type="term" value="F:LPPG:FO 2-phospho-L-lactate transferase activity"/>
    <property type="evidence" value="ECO:0007669"/>
    <property type="project" value="InterPro"/>
</dbReference>
<dbReference type="AlphaFoldDB" id="A0A1T4NS50"/>
<dbReference type="Gene3D" id="3.40.50.10680">
    <property type="entry name" value="CofD-like domains"/>
    <property type="match status" value="1"/>
</dbReference>
<evidence type="ECO:0000313" key="3">
    <source>
        <dbReference type="EMBL" id="SJZ81866.1"/>
    </source>
</evidence>
<dbReference type="SUPFAM" id="SSF142338">
    <property type="entry name" value="CofD-like"/>
    <property type="match status" value="1"/>
</dbReference>
<comment type="similarity">
    <text evidence="2">Belongs to the gluconeogenesis factor family.</text>
</comment>
<dbReference type="RefSeq" id="WP_087679162.1">
    <property type="nucleotide sequence ID" value="NZ_FUWV01000012.1"/>
</dbReference>
<dbReference type="InterPro" id="IPR002882">
    <property type="entry name" value="CofD"/>
</dbReference>
<dbReference type="InterPro" id="IPR038136">
    <property type="entry name" value="CofD-like_dom_sf"/>
</dbReference>
<dbReference type="Proteomes" id="UP000196365">
    <property type="component" value="Unassembled WGS sequence"/>
</dbReference>
<dbReference type="PANTHER" id="PTHR30135">
    <property type="entry name" value="UNCHARACTERIZED PROTEIN YVCK-RELATED"/>
    <property type="match status" value="1"/>
</dbReference>
<protein>
    <recommendedName>
        <fullName evidence="2">Putative gluconeogenesis factor</fullName>
    </recommendedName>
</protein>
<comment type="function">
    <text evidence="2">Required for morphogenesis under gluconeogenic growth conditions.</text>
</comment>
<comment type="subcellular location">
    <subcellularLocation>
        <location evidence="2">Cytoplasm</location>
    </subcellularLocation>
</comment>
<evidence type="ECO:0000256" key="1">
    <source>
        <dbReference type="ARBA" id="ARBA00022490"/>
    </source>
</evidence>
<dbReference type="OrthoDB" id="9783842at2"/>
<organism evidence="3 4">
    <name type="scientific">Garciella nitratireducens DSM 15102</name>
    <dbReference type="NCBI Taxonomy" id="1121911"/>
    <lineage>
        <taxon>Bacteria</taxon>
        <taxon>Bacillati</taxon>
        <taxon>Bacillota</taxon>
        <taxon>Clostridia</taxon>
        <taxon>Eubacteriales</taxon>
        <taxon>Eubacteriaceae</taxon>
        <taxon>Garciella</taxon>
    </lineage>
</organism>